<comment type="caution">
    <text evidence="2">The sequence shown here is derived from an EMBL/GenBank/DDBJ whole genome shotgun (WGS) entry which is preliminary data.</text>
</comment>
<gene>
    <name evidence="2" type="ORF">E2C01_096886</name>
</gene>
<keyword evidence="3" id="KW-1185">Reference proteome</keyword>
<dbReference type="AlphaFoldDB" id="A0A5B7JYZ6"/>
<name>A0A5B7JYZ6_PORTR</name>
<sequence>MQRSGSDRHGISHKRRDEEAQDTPSLHRKHVATDCLADCLRRTSTTRDGQVREGGNVGLFFKVILCAPIFSETSLVKYDGDLSIEYFFFPS</sequence>
<dbReference type="Proteomes" id="UP000324222">
    <property type="component" value="Unassembled WGS sequence"/>
</dbReference>
<feature type="compositionally biased region" description="Basic and acidic residues" evidence="1">
    <location>
        <begin position="1"/>
        <end position="18"/>
    </location>
</feature>
<organism evidence="2 3">
    <name type="scientific">Portunus trituberculatus</name>
    <name type="common">Swimming crab</name>
    <name type="synonym">Neptunus trituberculatus</name>
    <dbReference type="NCBI Taxonomy" id="210409"/>
    <lineage>
        <taxon>Eukaryota</taxon>
        <taxon>Metazoa</taxon>
        <taxon>Ecdysozoa</taxon>
        <taxon>Arthropoda</taxon>
        <taxon>Crustacea</taxon>
        <taxon>Multicrustacea</taxon>
        <taxon>Malacostraca</taxon>
        <taxon>Eumalacostraca</taxon>
        <taxon>Eucarida</taxon>
        <taxon>Decapoda</taxon>
        <taxon>Pleocyemata</taxon>
        <taxon>Brachyura</taxon>
        <taxon>Eubrachyura</taxon>
        <taxon>Portunoidea</taxon>
        <taxon>Portunidae</taxon>
        <taxon>Portuninae</taxon>
        <taxon>Portunus</taxon>
    </lineage>
</organism>
<proteinExistence type="predicted"/>
<evidence type="ECO:0000313" key="2">
    <source>
        <dbReference type="EMBL" id="MPD01363.1"/>
    </source>
</evidence>
<feature type="region of interest" description="Disordered" evidence="1">
    <location>
        <begin position="1"/>
        <end position="27"/>
    </location>
</feature>
<evidence type="ECO:0000313" key="3">
    <source>
        <dbReference type="Proteomes" id="UP000324222"/>
    </source>
</evidence>
<reference evidence="2 3" key="1">
    <citation type="submission" date="2019-05" db="EMBL/GenBank/DDBJ databases">
        <title>Another draft genome of Portunus trituberculatus and its Hox gene families provides insights of decapod evolution.</title>
        <authorList>
            <person name="Jeong J.-H."/>
            <person name="Song I."/>
            <person name="Kim S."/>
            <person name="Choi T."/>
            <person name="Kim D."/>
            <person name="Ryu S."/>
            <person name="Kim W."/>
        </authorList>
    </citation>
    <scope>NUCLEOTIDE SEQUENCE [LARGE SCALE GENOMIC DNA]</scope>
    <source>
        <tissue evidence="2">Muscle</tissue>
    </source>
</reference>
<evidence type="ECO:0000256" key="1">
    <source>
        <dbReference type="SAM" id="MobiDB-lite"/>
    </source>
</evidence>
<dbReference type="EMBL" id="VSRR010126857">
    <property type="protein sequence ID" value="MPD01363.1"/>
    <property type="molecule type" value="Genomic_DNA"/>
</dbReference>
<accession>A0A5B7JYZ6</accession>
<protein>
    <submittedName>
        <fullName evidence="2">Uncharacterized protein</fullName>
    </submittedName>
</protein>